<keyword evidence="4" id="KW-1185">Reference proteome</keyword>
<evidence type="ECO:0000259" key="1">
    <source>
        <dbReference type="Pfam" id="PF01973"/>
    </source>
</evidence>
<gene>
    <name evidence="3" type="ORF">HNR50_000299</name>
</gene>
<feature type="domain" description="Glycosyltransferase Maf N-terminal" evidence="2">
    <location>
        <begin position="81"/>
        <end position="179"/>
    </location>
</feature>
<dbReference type="Pfam" id="PF20157">
    <property type="entry name" value="Maf_flag10_N"/>
    <property type="match status" value="1"/>
</dbReference>
<dbReference type="Proteomes" id="UP000587760">
    <property type="component" value="Unassembled WGS sequence"/>
</dbReference>
<dbReference type="PANTHER" id="PTHR41786:SF1">
    <property type="entry name" value="6-HYDROXYMETHYLPTERIN DIPHOSPHOKINASE MPTE-LIKE DOMAIN-CONTAINING PROTEIN"/>
    <property type="match status" value="1"/>
</dbReference>
<protein>
    <recommendedName>
        <fullName evidence="5">DUF115 domain-containing protein</fullName>
    </recommendedName>
</protein>
<dbReference type="InterPro" id="IPR045376">
    <property type="entry name" value="Maf_N"/>
</dbReference>
<evidence type="ECO:0008006" key="5">
    <source>
        <dbReference type="Google" id="ProtNLM"/>
    </source>
</evidence>
<comment type="caution">
    <text evidence="3">The sequence shown here is derived from an EMBL/GenBank/DDBJ whole genome shotgun (WGS) entry which is preliminary data.</text>
</comment>
<dbReference type="InterPro" id="IPR002826">
    <property type="entry name" value="MptE-like"/>
</dbReference>
<dbReference type="EMBL" id="JACHGJ010000001">
    <property type="protein sequence ID" value="MBB6478666.1"/>
    <property type="molecule type" value="Genomic_DNA"/>
</dbReference>
<dbReference type="PANTHER" id="PTHR41786">
    <property type="entry name" value="MOTILITY ACCESSORY FACTOR MAF"/>
    <property type="match status" value="1"/>
</dbReference>
<accession>A0A841R4D6</accession>
<dbReference type="Pfam" id="PF01973">
    <property type="entry name" value="MptE-like"/>
    <property type="match status" value="1"/>
</dbReference>
<sequence length="609" mass="69285">MSILADNLHALDIHFPSLSHFLKDYSETLTIDDYKTSVSRTGCPTIEINGQLIHSRFDPQKESYRFIENQLSGDASIYIQGGFGLGYHSEALLELTEDEILIIVEPDIKLFYHAMCLRDLRHLINCGRIIFLIDSEPDNVLAILEQFPGKLVQIIITRSLYDYKQNYYDSLRNKVGNYISRKEVNLSTLKRFGKLWLRNLSENAHLLAEVPGIRSLDHLFDGLPALLIAAGPSLDTILPYLEKLKERFILVAVDTALRACLKENVEPDFIVVADPQYWNSRHMDRCPTDQSILISDTSTFPSVFRQIKGKKFLSSSSFPLGLYLEENTELKGKLKAGGSVATAAWDFCRIIGASEIWCAGLDLGFPDKQTHCRGSFFEQRVHWLSERHRPAEDFSWHALIDAGLHKVEANDGGLTWTDRRMNLYVRWFEEQMEKYPVLQSFNISQKGIKIRGMGFSTLAEALKKPINRMEIDLKLNEAGQIEPSPGLYSELIKSIESLIENLSSLHELADRGLQLCHKLEENFKKGHEISRILTELNKIDAAIINQSGKEIAAFILQNFITDLLGEKKSPTPEQTINNSISLYEELNQSIGFHRELLQKALKNTKISQE</sequence>
<proteinExistence type="predicted"/>
<dbReference type="RefSeq" id="WP_184742715.1">
    <property type="nucleotide sequence ID" value="NZ_JACHGJ010000001.1"/>
</dbReference>
<name>A0A841R4D6_9SPIO</name>
<feature type="domain" description="6-hydroxymethylpterin diphosphokinase MptE-like" evidence="1">
    <location>
        <begin position="201"/>
        <end position="367"/>
    </location>
</feature>
<evidence type="ECO:0000313" key="4">
    <source>
        <dbReference type="Proteomes" id="UP000587760"/>
    </source>
</evidence>
<dbReference type="AlphaFoldDB" id="A0A841R4D6"/>
<evidence type="ECO:0000259" key="2">
    <source>
        <dbReference type="Pfam" id="PF20157"/>
    </source>
</evidence>
<organism evidence="3 4">
    <name type="scientific">Spirochaeta isovalerica</name>
    <dbReference type="NCBI Taxonomy" id="150"/>
    <lineage>
        <taxon>Bacteria</taxon>
        <taxon>Pseudomonadati</taxon>
        <taxon>Spirochaetota</taxon>
        <taxon>Spirochaetia</taxon>
        <taxon>Spirochaetales</taxon>
        <taxon>Spirochaetaceae</taxon>
        <taxon>Spirochaeta</taxon>
    </lineage>
</organism>
<evidence type="ECO:0000313" key="3">
    <source>
        <dbReference type="EMBL" id="MBB6478666.1"/>
    </source>
</evidence>
<reference evidence="3 4" key="1">
    <citation type="submission" date="2020-08" db="EMBL/GenBank/DDBJ databases">
        <title>Genomic Encyclopedia of Type Strains, Phase IV (KMG-IV): sequencing the most valuable type-strain genomes for metagenomic binning, comparative biology and taxonomic classification.</title>
        <authorList>
            <person name="Goeker M."/>
        </authorList>
    </citation>
    <scope>NUCLEOTIDE SEQUENCE [LARGE SCALE GENOMIC DNA]</scope>
    <source>
        <strain evidence="3 4">DSM 2461</strain>
    </source>
</reference>